<dbReference type="InterPro" id="IPR036397">
    <property type="entry name" value="RNaseH_sf"/>
</dbReference>
<evidence type="ECO:0000259" key="1">
    <source>
        <dbReference type="Pfam" id="PF13358"/>
    </source>
</evidence>
<reference evidence="2 3" key="1">
    <citation type="submission" date="2019-05" db="EMBL/GenBank/DDBJ databases">
        <title>Another draft genome of Portunus trituberculatus and its Hox gene families provides insights of decapod evolution.</title>
        <authorList>
            <person name="Jeong J.-H."/>
            <person name="Song I."/>
            <person name="Kim S."/>
            <person name="Choi T."/>
            <person name="Kim D."/>
            <person name="Ryu S."/>
            <person name="Kim W."/>
        </authorList>
    </citation>
    <scope>NUCLEOTIDE SEQUENCE [LARGE SCALE GENOMIC DNA]</scope>
    <source>
        <tissue evidence="2">Muscle</tissue>
    </source>
</reference>
<keyword evidence="3" id="KW-1185">Reference proteome</keyword>
<name>A0A5B7GU57_PORTR</name>
<dbReference type="InterPro" id="IPR038717">
    <property type="entry name" value="Tc1-like_DDE_dom"/>
</dbReference>
<dbReference type="OrthoDB" id="6379886at2759"/>
<dbReference type="Pfam" id="PF13358">
    <property type="entry name" value="DDE_3"/>
    <property type="match status" value="1"/>
</dbReference>
<dbReference type="Proteomes" id="UP000324222">
    <property type="component" value="Unassembled WGS sequence"/>
</dbReference>
<dbReference type="GO" id="GO:0003676">
    <property type="term" value="F:nucleic acid binding"/>
    <property type="evidence" value="ECO:0007669"/>
    <property type="project" value="InterPro"/>
</dbReference>
<organism evidence="2 3">
    <name type="scientific">Portunus trituberculatus</name>
    <name type="common">Swimming crab</name>
    <name type="synonym">Neptunus trituberculatus</name>
    <dbReference type="NCBI Taxonomy" id="210409"/>
    <lineage>
        <taxon>Eukaryota</taxon>
        <taxon>Metazoa</taxon>
        <taxon>Ecdysozoa</taxon>
        <taxon>Arthropoda</taxon>
        <taxon>Crustacea</taxon>
        <taxon>Multicrustacea</taxon>
        <taxon>Malacostraca</taxon>
        <taxon>Eumalacostraca</taxon>
        <taxon>Eucarida</taxon>
        <taxon>Decapoda</taxon>
        <taxon>Pleocyemata</taxon>
        <taxon>Brachyura</taxon>
        <taxon>Eubrachyura</taxon>
        <taxon>Portunoidea</taxon>
        <taxon>Portunidae</taxon>
        <taxon>Portuninae</taxon>
        <taxon>Portunus</taxon>
    </lineage>
</organism>
<proteinExistence type="predicted"/>
<dbReference type="AlphaFoldDB" id="A0A5B7GU57"/>
<gene>
    <name evidence="2" type="ORF">E2C01_057669</name>
</gene>
<accession>A0A5B7GU57</accession>
<dbReference type="Gene3D" id="3.30.420.10">
    <property type="entry name" value="Ribonuclease H-like superfamily/Ribonuclease H"/>
    <property type="match status" value="1"/>
</dbReference>
<sequence length="93" mass="10951">MNQNNYLELLCGVWLGSFEMCNATTFMHDGVPCHRAKSVLIWLHACQIDFLEGWTPNSPNLNPKENIWSIMKRRIERRDISDIMKLRMAIKEE</sequence>
<evidence type="ECO:0000313" key="2">
    <source>
        <dbReference type="EMBL" id="MPC63570.1"/>
    </source>
</evidence>
<comment type="caution">
    <text evidence="2">The sequence shown here is derived from an EMBL/GenBank/DDBJ whole genome shotgun (WGS) entry which is preliminary data.</text>
</comment>
<protein>
    <recommendedName>
        <fullName evidence="1">Tc1-like transposase DDE domain-containing protein</fullName>
    </recommendedName>
</protein>
<evidence type="ECO:0000313" key="3">
    <source>
        <dbReference type="Proteomes" id="UP000324222"/>
    </source>
</evidence>
<dbReference type="EMBL" id="VSRR010020983">
    <property type="protein sequence ID" value="MPC63570.1"/>
    <property type="molecule type" value="Genomic_DNA"/>
</dbReference>
<feature type="domain" description="Tc1-like transposase DDE" evidence="1">
    <location>
        <begin position="26"/>
        <end position="86"/>
    </location>
</feature>